<keyword evidence="7" id="KW-0520">NAD</keyword>
<comment type="similarity">
    <text evidence="9">Belongs to the cytochrome b5 family.</text>
</comment>
<comment type="similarity">
    <text evidence="1">Belongs to the flavoprotein pyridine nucleotide cytochrome reductase family.</text>
</comment>
<accession>A0A9X0CXY5</accession>
<dbReference type="AlphaFoldDB" id="A0A9X0CXY5"/>
<dbReference type="InterPro" id="IPR008333">
    <property type="entry name" value="Cbr1-like_FAD-bd_dom"/>
</dbReference>
<evidence type="ECO:0000259" key="11">
    <source>
        <dbReference type="PROSITE" id="PS50255"/>
    </source>
</evidence>
<evidence type="ECO:0000256" key="7">
    <source>
        <dbReference type="ARBA" id="ARBA00023027"/>
    </source>
</evidence>
<keyword evidence="6 9" id="KW-0408">Iron</keyword>
<dbReference type="InterPro" id="IPR001199">
    <property type="entry name" value="Cyt_B5-like_heme/steroid-bd"/>
</dbReference>
<dbReference type="PANTHER" id="PTHR46237">
    <property type="entry name" value="CYTOCHROME B5 REDUCTASE 4 FAMILY MEMBER"/>
    <property type="match status" value="1"/>
</dbReference>
<evidence type="ECO:0000259" key="12">
    <source>
        <dbReference type="PROSITE" id="PS51203"/>
    </source>
</evidence>
<dbReference type="SUPFAM" id="SSF49764">
    <property type="entry name" value="HSP20-like chaperones"/>
    <property type="match status" value="1"/>
</dbReference>
<evidence type="ECO:0000256" key="1">
    <source>
        <dbReference type="ARBA" id="ARBA00006105"/>
    </source>
</evidence>
<evidence type="ECO:0000313" key="13">
    <source>
        <dbReference type="EMBL" id="KAJ7378463.1"/>
    </source>
</evidence>
<dbReference type="Gene3D" id="2.60.40.790">
    <property type="match status" value="1"/>
</dbReference>
<dbReference type="Pfam" id="PF00173">
    <property type="entry name" value="Cyt-b5"/>
    <property type="match status" value="1"/>
</dbReference>
<evidence type="ECO:0000256" key="2">
    <source>
        <dbReference type="ARBA" id="ARBA00012011"/>
    </source>
</evidence>
<evidence type="ECO:0000256" key="10">
    <source>
        <dbReference type="SAM" id="MobiDB-lite"/>
    </source>
</evidence>
<dbReference type="InterPro" id="IPR036400">
    <property type="entry name" value="Cyt_B5-like_heme/steroid_sf"/>
</dbReference>
<dbReference type="InterPro" id="IPR017938">
    <property type="entry name" value="Riboflavin_synthase-like_b-brl"/>
</dbReference>
<keyword evidence="5 13" id="KW-0560">Oxidoreductase</keyword>
<dbReference type="OrthoDB" id="432299at2759"/>
<comment type="catalytic activity">
    <reaction evidence="8">
        <text>2 Fe(III)-[cytochrome b5] + NADH = 2 Fe(II)-[cytochrome b5] + NAD(+) + H(+)</text>
        <dbReference type="Rhea" id="RHEA:46680"/>
        <dbReference type="Rhea" id="RHEA-COMP:10438"/>
        <dbReference type="Rhea" id="RHEA-COMP:10439"/>
        <dbReference type="ChEBI" id="CHEBI:15378"/>
        <dbReference type="ChEBI" id="CHEBI:29033"/>
        <dbReference type="ChEBI" id="CHEBI:29034"/>
        <dbReference type="ChEBI" id="CHEBI:57540"/>
        <dbReference type="ChEBI" id="CHEBI:57945"/>
        <dbReference type="EC" id="1.6.2.2"/>
    </reaction>
</comment>
<dbReference type="GO" id="GO:0020037">
    <property type="term" value="F:heme binding"/>
    <property type="evidence" value="ECO:0007669"/>
    <property type="project" value="UniProtKB-UniRule"/>
</dbReference>
<evidence type="ECO:0000313" key="14">
    <source>
        <dbReference type="Proteomes" id="UP001163046"/>
    </source>
</evidence>
<dbReference type="SMART" id="SM01117">
    <property type="entry name" value="Cyt-b5"/>
    <property type="match status" value="1"/>
</dbReference>
<dbReference type="PANTHER" id="PTHR46237:SF1">
    <property type="entry name" value="CYTOCHROME B5 REDUCTASE 4"/>
    <property type="match status" value="1"/>
</dbReference>
<dbReference type="InterPro" id="IPR018506">
    <property type="entry name" value="Cyt_B5_heme-BS"/>
</dbReference>
<dbReference type="GO" id="GO:0046872">
    <property type="term" value="F:metal ion binding"/>
    <property type="evidence" value="ECO:0007669"/>
    <property type="project" value="UniProtKB-UniRule"/>
</dbReference>
<dbReference type="Pfam" id="PF00970">
    <property type="entry name" value="FAD_binding_6"/>
    <property type="match status" value="1"/>
</dbReference>
<name>A0A9X0CXY5_9CNID</name>
<sequence>MTAPKISFPAENSPQRANSSGSFNIRAKVVPLKPGRSLMDWIRLGKSGQDLTGTGGNVQTVTVEELGKHNTERDAWISIRGRVYNVTPYLEYHPGGIPEMMRGVGRDATDLFDETHKWVNAESMLEKCFIGPLKRSSVVKKKPPRTGSGKSLNVSSGSLRSHNSLFVPGTQVDGFAVPVPVPPQTSQDPRYDWYQNDKIVTISVFTKKKDIKTEDVILELRDGKDFDAIFILREKSFRVHLALSNVISHQQVRLSGESGKVDLLLTKETAGVQWTELGQGLQGNNSFKLHKDRESRLWDCRVMSVESVTHNCKLFCCELPSGIIMRIPIGHHIHMNRDVEGMQISRPYTVVLPSLQVDPSEREYDGKRFYLMIKLYPEGTLTPTLKPCSSR</sequence>
<keyword evidence="4 9" id="KW-0479">Metal-binding</keyword>
<organism evidence="13 14">
    <name type="scientific">Desmophyllum pertusum</name>
    <dbReference type="NCBI Taxonomy" id="174260"/>
    <lineage>
        <taxon>Eukaryota</taxon>
        <taxon>Metazoa</taxon>
        <taxon>Cnidaria</taxon>
        <taxon>Anthozoa</taxon>
        <taxon>Hexacorallia</taxon>
        <taxon>Scleractinia</taxon>
        <taxon>Caryophylliina</taxon>
        <taxon>Caryophylliidae</taxon>
        <taxon>Desmophyllum</taxon>
    </lineage>
</organism>
<evidence type="ECO:0000256" key="3">
    <source>
        <dbReference type="ARBA" id="ARBA00022617"/>
    </source>
</evidence>
<dbReference type="FunFam" id="2.60.40.790:FF:000019">
    <property type="entry name" value="cytochrome b5 reductase 4 isoform X1"/>
    <property type="match status" value="1"/>
</dbReference>
<dbReference type="PROSITE" id="PS50255">
    <property type="entry name" value="CYTOCHROME_B5_2"/>
    <property type="match status" value="1"/>
</dbReference>
<reference evidence="13" key="1">
    <citation type="submission" date="2023-01" db="EMBL/GenBank/DDBJ databases">
        <title>Genome assembly of the deep-sea coral Lophelia pertusa.</title>
        <authorList>
            <person name="Herrera S."/>
            <person name="Cordes E."/>
        </authorList>
    </citation>
    <scope>NUCLEOTIDE SEQUENCE</scope>
    <source>
        <strain evidence="13">USNM1676648</strain>
        <tissue evidence="13">Polyp</tissue>
    </source>
</reference>
<dbReference type="Gene3D" id="2.40.30.10">
    <property type="entry name" value="Translation factors"/>
    <property type="match status" value="1"/>
</dbReference>
<dbReference type="PRINTS" id="PR00363">
    <property type="entry name" value="CYTOCHROMEB5"/>
</dbReference>
<keyword evidence="3 9" id="KW-0349">Heme</keyword>
<dbReference type="EMBL" id="MU826366">
    <property type="protein sequence ID" value="KAJ7378463.1"/>
    <property type="molecule type" value="Genomic_DNA"/>
</dbReference>
<dbReference type="SUPFAM" id="SSF55856">
    <property type="entry name" value="Cytochrome b5-like heme/steroid binding domain"/>
    <property type="match status" value="1"/>
</dbReference>
<feature type="domain" description="Cytochrome b5 heme-binding" evidence="11">
    <location>
        <begin position="58"/>
        <end position="134"/>
    </location>
</feature>
<protein>
    <recommendedName>
        <fullName evidence="2">cytochrome-b5 reductase</fullName>
        <ecNumber evidence="2">1.6.2.2</ecNumber>
    </recommendedName>
</protein>
<feature type="domain" description="CS" evidence="12">
    <location>
        <begin position="186"/>
        <end position="278"/>
    </location>
</feature>
<evidence type="ECO:0000256" key="4">
    <source>
        <dbReference type="ARBA" id="ARBA00022723"/>
    </source>
</evidence>
<evidence type="ECO:0000256" key="5">
    <source>
        <dbReference type="ARBA" id="ARBA00023002"/>
    </source>
</evidence>
<dbReference type="Gene3D" id="3.10.120.10">
    <property type="entry name" value="Cytochrome b5-like heme/steroid binding domain"/>
    <property type="match status" value="1"/>
</dbReference>
<dbReference type="SUPFAM" id="SSF63380">
    <property type="entry name" value="Riboflavin synthase domain-like"/>
    <property type="match status" value="1"/>
</dbReference>
<dbReference type="InterPro" id="IPR008978">
    <property type="entry name" value="HSP20-like_chaperone"/>
</dbReference>
<dbReference type="InterPro" id="IPR007052">
    <property type="entry name" value="CS_dom"/>
</dbReference>
<dbReference type="InterPro" id="IPR051872">
    <property type="entry name" value="Cytochrome_b5/Flavoprotein_Rdt"/>
</dbReference>
<dbReference type="EC" id="1.6.2.2" evidence="2"/>
<dbReference type="PROSITE" id="PS00191">
    <property type="entry name" value="CYTOCHROME_B5_1"/>
    <property type="match status" value="1"/>
</dbReference>
<dbReference type="Pfam" id="PF04969">
    <property type="entry name" value="CS"/>
    <property type="match status" value="1"/>
</dbReference>
<feature type="compositionally biased region" description="Polar residues" evidence="10">
    <location>
        <begin position="10"/>
        <end position="22"/>
    </location>
</feature>
<gene>
    <name evidence="13" type="primary">CYB5R4_2</name>
    <name evidence="13" type="ORF">OS493_022998</name>
</gene>
<dbReference type="PROSITE" id="PS51203">
    <property type="entry name" value="CS"/>
    <property type="match status" value="1"/>
</dbReference>
<evidence type="ECO:0000256" key="9">
    <source>
        <dbReference type="RuleBase" id="RU362121"/>
    </source>
</evidence>
<dbReference type="GO" id="GO:0005737">
    <property type="term" value="C:cytoplasm"/>
    <property type="evidence" value="ECO:0007669"/>
    <property type="project" value="TreeGrafter"/>
</dbReference>
<proteinExistence type="inferred from homology"/>
<feature type="region of interest" description="Disordered" evidence="10">
    <location>
        <begin position="1"/>
        <end position="22"/>
    </location>
</feature>
<evidence type="ECO:0000256" key="8">
    <source>
        <dbReference type="ARBA" id="ARBA00047682"/>
    </source>
</evidence>
<evidence type="ECO:0000256" key="6">
    <source>
        <dbReference type="ARBA" id="ARBA00023004"/>
    </source>
</evidence>
<keyword evidence="14" id="KW-1185">Reference proteome</keyword>
<dbReference type="GO" id="GO:0090524">
    <property type="term" value="F:cytochrome-b5 reductase activity, acting on NADH"/>
    <property type="evidence" value="ECO:0007669"/>
    <property type="project" value="UniProtKB-EC"/>
</dbReference>
<dbReference type="Proteomes" id="UP001163046">
    <property type="component" value="Unassembled WGS sequence"/>
</dbReference>
<comment type="caution">
    <text evidence="13">The sequence shown here is derived from an EMBL/GenBank/DDBJ whole genome shotgun (WGS) entry which is preliminary data.</text>
</comment>
<dbReference type="FunFam" id="3.10.120.10:FF:000001">
    <property type="entry name" value="Cytochrome b5 reductase 4"/>
    <property type="match status" value="1"/>
</dbReference>